<accession>A0A1F6F085</accession>
<feature type="compositionally biased region" description="Basic and acidic residues" evidence="1">
    <location>
        <begin position="216"/>
        <end position="231"/>
    </location>
</feature>
<dbReference type="AlphaFoldDB" id="A0A1F6F085"/>
<feature type="compositionally biased region" description="Pro residues" evidence="1">
    <location>
        <begin position="178"/>
        <end position="197"/>
    </location>
</feature>
<feature type="compositionally biased region" description="Low complexity" evidence="1">
    <location>
        <begin position="165"/>
        <end position="177"/>
    </location>
</feature>
<feature type="compositionally biased region" description="Polar residues" evidence="1">
    <location>
        <begin position="134"/>
        <end position="154"/>
    </location>
</feature>
<evidence type="ECO:0000313" key="3">
    <source>
        <dbReference type="Proteomes" id="UP000177372"/>
    </source>
</evidence>
<proteinExistence type="predicted"/>
<dbReference type="Proteomes" id="UP000177372">
    <property type="component" value="Unassembled WGS sequence"/>
</dbReference>
<name>A0A1F6F085_9BACT</name>
<evidence type="ECO:0000256" key="1">
    <source>
        <dbReference type="SAM" id="MobiDB-lite"/>
    </source>
</evidence>
<dbReference type="STRING" id="1798512.A3A39_03140"/>
<feature type="region of interest" description="Disordered" evidence="1">
    <location>
        <begin position="132"/>
        <end position="231"/>
    </location>
</feature>
<dbReference type="EMBL" id="MFLZ01000035">
    <property type="protein sequence ID" value="OGG79272.1"/>
    <property type="molecule type" value="Genomic_DNA"/>
</dbReference>
<evidence type="ECO:0000313" key="2">
    <source>
        <dbReference type="EMBL" id="OGG79272.1"/>
    </source>
</evidence>
<gene>
    <name evidence="2" type="ORF">A3A39_03140</name>
</gene>
<sequence length="231" mass="25103">MSPQTSPQTDVDLQKTLEGRFKELPKIVRDAIRSADVEKRLRELANTHKLHVDQWQKMENEVMLALLGFEPVEDLQQNIKNELVVSDEIAGALAADVSRIVFEPIRQELERELEHPEAKEKEVSGIEAARTQVLAGSQQTANSEQRTEVPTGTLPSKPVELAPIAAPVSQAQSVQPAAPQPPPLPVAPATPPPPPPTAKAIRAPASGAYKSGEASAVRKDVHDDPYREPPA</sequence>
<comment type="caution">
    <text evidence="2">The sequence shown here is derived from an EMBL/GenBank/DDBJ whole genome shotgun (WGS) entry which is preliminary data.</text>
</comment>
<organism evidence="2 3">
    <name type="scientific">Candidatus Kaiserbacteria bacterium RIFCSPLOWO2_01_FULL_54_13</name>
    <dbReference type="NCBI Taxonomy" id="1798512"/>
    <lineage>
        <taxon>Bacteria</taxon>
        <taxon>Candidatus Kaiseribacteriota</taxon>
    </lineage>
</organism>
<protein>
    <submittedName>
        <fullName evidence="2">Uncharacterized protein</fullName>
    </submittedName>
</protein>
<reference evidence="2 3" key="1">
    <citation type="journal article" date="2016" name="Nat. Commun.">
        <title>Thousands of microbial genomes shed light on interconnected biogeochemical processes in an aquifer system.</title>
        <authorList>
            <person name="Anantharaman K."/>
            <person name="Brown C.T."/>
            <person name="Hug L.A."/>
            <person name="Sharon I."/>
            <person name="Castelle C.J."/>
            <person name="Probst A.J."/>
            <person name="Thomas B.C."/>
            <person name="Singh A."/>
            <person name="Wilkins M.J."/>
            <person name="Karaoz U."/>
            <person name="Brodie E.L."/>
            <person name="Williams K.H."/>
            <person name="Hubbard S.S."/>
            <person name="Banfield J.F."/>
        </authorList>
    </citation>
    <scope>NUCLEOTIDE SEQUENCE [LARGE SCALE GENOMIC DNA]</scope>
</reference>